<sequence>MSAALRLVGQLTKIYVDSRPSSQESDATVVESVPGGCRWAAGFGGAPAHEEQLGGVVQDLVSNRLLADVQAKESPSDAVVSNFPRPPISFWPKRTIFERQEALSCPGSSPESTSSSFARCRPQKQAAQKLMAHTRLVSGGAKGPKWTIFERQEALSCPGSSPESTSSSFARCRPQKQAAQKLMAHTCLVQGGAKGNQSKSSSSETMYSTLQDPCSESSASPRPSTK</sequence>
<evidence type="ECO:0000313" key="2">
    <source>
        <dbReference type="EMBL" id="CAD7226800.1"/>
    </source>
</evidence>
<feature type="compositionally biased region" description="Polar residues" evidence="1">
    <location>
        <begin position="204"/>
        <end position="226"/>
    </location>
</feature>
<gene>
    <name evidence="2" type="ORF">CTOB1V02_LOCUS4715</name>
</gene>
<organism evidence="2">
    <name type="scientific">Cyprideis torosa</name>
    <dbReference type="NCBI Taxonomy" id="163714"/>
    <lineage>
        <taxon>Eukaryota</taxon>
        <taxon>Metazoa</taxon>
        <taxon>Ecdysozoa</taxon>
        <taxon>Arthropoda</taxon>
        <taxon>Crustacea</taxon>
        <taxon>Oligostraca</taxon>
        <taxon>Ostracoda</taxon>
        <taxon>Podocopa</taxon>
        <taxon>Podocopida</taxon>
        <taxon>Cytherocopina</taxon>
        <taxon>Cytheroidea</taxon>
        <taxon>Cytherideidae</taxon>
        <taxon>Cyprideis</taxon>
    </lineage>
</organism>
<name>A0A7R8ZPH6_9CRUS</name>
<proteinExistence type="predicted"/>
<feature type="region of interest" description="Disordered" evidence="1">
    <location>
        <begin position="102"/>
        <end position="122"/>
    </location>
</feature>
<feature type="region of interest" description="Disordered" evidence="1">
    <location>
        <begin position="191"/>
        <end position="226"/>
    </location>
</feature>
<feature type="compositionally biased region" description="Low complexity" evidence="1">
    <location>
        <begin position="104"/>
        <end position="116"/>
    </location>
</feature>
<dbReference type="AlphaFoldDB" id="A0A7R8ZPH6"/>
<protein>
    <submittedName>
        <fullName evidence="2">Uncharacterized protein</fullName>
    </submittedName>
</protein>
<reference evidence="2" key="1">
    <citation type="submission" date="2020-11" db="EMBL/GenBank/DDBJ databases">
        <authorList>
            <person name="Tran Van P."/>
        </authorList>
    </citation>
    <scope>NUCLEOTIDE SEQUENCE</scope>
</reference>
<evidence type="ECO:0000256" key="1">
    <source>
        <dbReference type="SAM" id="MobiDB-lite"/>
    </source>
</evidence>
<accession>A0A7R8ZPH6</accession>
<dbReference type="EMBL" id="OB660938">
    <property type="protein sequence ID" value="CAD7226800.1"/>
    <property type="molecule type" value="Genomic_DNA"/>
</dbReference>